<dbReference type="AlphaFoldDB" id="A0AAV9V7N5"/>
<dbReference type="PANTHER" id="PTHR33048:SF160">
    <property type="entry name" value="SAT4 FAMILY MEMBRANE PROTEIN"/>
    <property type="match status" value="1"/>
</dbReference>
<comment type="caution">
    <text evidence="8">The sequence shown here is derived from an EMBL/GenBank/DDBJ whole genome shotgun (WGS) entry which is preliminary data.</text>
</comment>
<feature type="transmembrane region" description="Helical" evidence="6">
    <location>
        <begin position="124"/>
        <end position="141"/>
    </location>
</feature>
<keyword evidence="9" id="KW-1185">Reference proteome</keyword>
<reference evidence="8 9" key="1">
    <citation type="submission" date="2019-10" db="EMBL/GenBank/DDBJ databases">
        <authorList>
            <person name="Palmer J.M."/>
        </authorList>
    </citation>
    <scope>NUCLEOTIDE SEQUENCE [LARGE SCALE GENOMIC DNA]</scope>
    <source>
        <strain evidence="8 9">TWF730</strain>
    </source>
</reference>
<keyword evidence="2 6" id="KW-0812">Transmembrane</keyword>
<dbReference type="Pfam" id="PF20684">
    <property type="entry name" value="Fung_rhodopsin"/>
    <property type="match status" value="1"/>
</dbReference>
<feature type="transmembrane region" description="Helical" evidence="6">
    <location>
        <begin position="247"/>
        <end position="265"/>
    </location>
</feature>
<evidence type="ECO:0000313" key="9">
    <source>
        <dbReference type="Proteomes" id="UP001373714"/>
    </source>
</evidence>
<evidence type="ECO:0000256" key="3">
    <source>
        <dbReference type="ARBA" id="ARBA00022989"/>
    </source>
</evidence>
<sequence length="456" mass="51958">MLSPPNPQTDTDRAYILSLSPLFRKWPEDFQFPLVSVPGYRPPSNTLYSVIIAFIVVSLTAAIVFMRFWIRWKSFGSCGMDDWVMVPTFLFYIAFNVVNIYAVFGTGFGFHLYDLSLKDIRSNLLVTYLHVIFSFAALHLCRISIQHLLLRLVPPTSKTRRWYLYILLTLSYLFGIAAVVTQIFQCGLPLSNVLDFRKAFDGTCVSLYSTTVYGVFMSGHIILDALTLFPPLYILIKLPTMSKSKKYNLSFLLMLGGITMILSALKPFVFYRRMMDSFDITWTSTHVGFIGIIELSLAIIVASLPALNRHIMKFKKRWFGNGDEAPRIRTLSARFGVIRFSRKERARRGPPKSLSYTTTDVTLTNNKDTTHSYLELGDMRSEEQLHNPVMDDVEKGEGGITVARDFQVTSQRISTIEEYDMDMRDPSRCDNSSSAESEAVVIVPPPKARFSNISRY</sequence>
<evidence type="ECO:0000256" key="1">
    <source>
        <dbReference type="ARBA" id="ARBA00004141"/>
    </source>
</evidence>
<evidence type="ECO:0000313" key="8">
    <source>
        <dbReference type="EMBL" id="KAK6358020.1"/>
    </source>
</evidence>
<dbReference type="InterPro" id="IPR052337">
    <property type="entry name" value="SAT4-like"/>
</dbReference>
<dbReference type="GO" id="GO:0016020">
    <property type="term" value="C:membrane"/>
    <property type="evidence" value="ECO:0007669"/>
    <property type="project" value="UniProtKB-SubCell"/>
</dbReference>
<evidence type="ECO:0000256" key="6">
    <source>
        <dbReference type="SAM" id="Phobius"/>
    </source>
</evidence>
<dbReference type="Proteomes" id="UP001373714">
    <property type="component" value="Unassembled WGS sequence"/>
</dbReference>
<feature type="transmembrane region" description="Helical" evidence="6">
    <location>
        <begin position="215"/>
        <end position="235"/>
    </location>
</feature>
<feature type="transmembrane region" description="Helical" evidence="6">
    <location>
        <begin position="285"/>
        <end position="307"/>
    </location>
</feature>
<comment type="similarity">
    <text evidence="5">Belongs to the SAT4 family.</text>
</comment>
<dbReference type="PANTHER" id="PTHR33048">
    <property type="entry name" value="PTH11-LIKE INTEGRAL MEMBRANE PROTEIN (AFU_ORTHOLOGUE AFUA_5G11245)"/>
    <property type="match status" value="1"/>
</dbReference>
<evidence type="ECO:0000259" key="7">
    <source>
        <dbReference type="Pfam" id="PF20684"/>
    </source>
</evidence>
<accession>A0AAV9V7N5</accession>
<feature type="domain" description="Rhodopsin" evidence="7">
    <location>
        <begin position="66"/>
        <end position="310"/>
    </location>
</feature>
<protein>
    <recommendedName>
        <fullName evidence="7">Rhodopsin domain-containing protein</fullName>
    </recommendedName>
</protein>
<feature type="transmembrane region" description="Helical" evidence="6">
    <location>
        <begin position="82"/>
        <end position="104"/>
    </location>
</feature>
<comment type="subcellular location">
    <subcellularLocation>
        <location evidence="1">Membrane</location>
        <topology evidence="1">Multi-pass membrane protein</topology>
    </subcellularLocation>
</comment>
<proteinExistence type="inferred from homology"/>
<dbReference type="EMBL" id="JAVHNS010000004">
    <property type="protein sequence ID" value="KAK6358020.1"/>
    <property type="molecule type" value="Genomic_DNA"/>
</dbReference>
<keyword evidence="3 6" id="KW-1133">Transmembrane helix</keyword>
<evidence type="ECO:0000256" key="5">
    <source>
        <dbReference type="ARBA" id="ARBA00038359"/>
    </source>
</evidence>
<feature type="transmembrane region" description="Helical" evidence="6">
    <location>
        <begin position="47"/>
        <end position="70"/>
    </location>
</feature>
<evidence type="ECO:0000256" key="2">
    <source>
        <dbReference type="ARBA" id="ARBA00022692"/>
    </source>
</evidence>
<dbReference type="InterPro" id="IPR049326">
    <property type="entry name" value="Rhodopsin_dom_fungi"/>
</dbReference>
<feature type="transmembrane region" description="Helical" evidence="6">
    <location>
        <begin position="162"/>
        <end position="184"/>
    </location>
</feature>
<evidence type="ECO:0000256" key="4">
    <source>
        <dbReference type="ARBA" id="ARBA00023136"/>
    </source>
</evidence>
<gene>
    <name evidence="8" type="ORF">TWF730_007374</name>
</gene>
<keyword evidence="4 6" id="KW-0472">Membrane</keyword>
<name>A0AAV9V7N5_9PEZI</name>
<organism evidence="8 9">
    <name type="scientific">Orbilia blumenaviensis</name>
    <dbReference type="NCBI Taxonomy" id="1796055"/>
    <lineage>
        <taxon>Eukaryota</taxon>
        <taxon>Fungi</taxon>
        <taxon>Dikarya</taxon>
        <taxon>Ascomycota</taxon>
        <taxon>Pezizomycotina</taxon>
        <taxon>Orbiliomycetes</taxon>
        <taxon>Orbiliales</taxon>
        <taxon>Orbiliaceae</taxon>
        <taxon>Orbilia</taxon>
    </lineage>
</organism>